<accession>A0A084WJA1</accession>
<gene>
    <name evidence="2" type="ORF">ZHAS_00018637</name>
</gene>
<keyword evidence="2" id="KW-0406">Ion transport</keyword>
<dbReference type="EnsemblMetazoa" id="ASIC018637-RA">
    <property type="protein sequence ID" value="ASIC018637-PA"/>
    <property type="gene ID" value="ASIC018637"/>
</dbReference>
<protein>
    <submittedName>
        <fullName evidence="2 3">Potassium channel toxin alpha-KTx 18.3</fullName>
    </submittedName>
</protein>
<keyword evidence="2" id="KW-0813">Transport</keyword>
<dbReference type="Proteomes" id="UP000030765">
    <property type="component" value="Unassembled WGS sequence"/>
</dbReference>
<feature type="chain" id="PRO_5010760013" evidence="1">
    <location>
        <begin position="26"/>
        <end position="71"/>
    </location>
</feature>
<reference evidence="3" key="2">
    <citation type="submission" date="2020-05" db="UniProtKB">
        <authorList>
            <consortium name="EnsemblMetazoa"/>
        </authorList>
    </citation>
    <scope>IDENTIFICATION</scope>
</reference>
<keyword evidence="2" id="KW-0407">Ion channel</keyword>
<sequence length="71" mass="7660">MHFTSSLFAAVLVMLLCGQQMATLADSICENGSTPEAAELCKARCDTLKFRYSFCFNGDCKCAGPIVGRTD</sequence>
<evidence type="ECO:0000256" key="1">
    <source>
        <dbReference type="SAM" id="SignalP"/>
    </source>
</evidence>
<evidence type="ECO:0000313" key="2">
    <source>
        <dbReference type="EMBL" id="KFB50295.1"/>
    </source>
</evidence>
<feature type="signal peptide" evidence="1">
    <location>
        <begin position="1"/>
        <end position="25"/>
    </location>
</feature>
<dbReference type="VEuPathDB" id="VectorBase:ASIC018637"/>
<name>A0A084WJA1_ANOSI</name>
<dbReference type="GO" id="GO:0034220">
    <property type="term" value="P:monoatomic ion transmembrane transport"/>
    <property type="evidence" value="ECO:0007669"/>
    <property type="project" value="UniProtKB-KW"/>
</dbReference>
<evidence type="ECO:0000313" key="3">
    <source>
        <dbReference type="EnsemblMetazoa" id="ASIC018637-PA"/>
    </source>
</evidence>
<keyword evidence="1" id="KW-0732">Signal</keyword>
<evidence type="ECO:0000313" key="4">
    <source>
        <dbReference type="Proteomes" id="UP000030765"/>
    </source>
</evidence>
<dbReference type="EMBL" id="KE525348">
    <property type="protein sequence ID" value="KFB50295.1"/>
    <property type="molecule type" value="Genomic_DNA"/>
</dbReference>
<dbReference type="AlphaFoldDB" id="A0A084WJA1"/>
<dbReference type="EMBL" id="ATLV01024002">
    <property type="status" value="NOT_ANNOTATED_CDS"/>
    <property type="molecule type" value="Genomic_DNA"/>
</dbReference>
<reference evidence="2 4" key="1">
    <citation type="journal article" date="2014" name="BMC Genomics">
        <title>Genome sequence of Anopheles sinensis provides insight into genetics basis of mosquito competence for malaria parasites.</title>
        <authorList>
            <person name="Zhou D."/>
            <person name="Zhang D."/>
            <person name="Ding G."/>
            <person name="Shi L."/>
            <person name="Hou Q."/>
            <person name="Ye Y."/>
            <person name="Xu Y."/>
            <person name="Zhou H."/>
            <person name="Xiong C."/>
            <person name="Li S."/>
            <person name="Yu J."/>
            <person name="Hong S."/>
            <person name="Yu X."/>
            <person name="Zou P."/>
            <person name="Chen C."/>
            <person name="Chang X."/>
            <person name="Wang W."/>
            <person name="Lv Y."/>
            <person name="Sun Y."/>
            <person name="Ma L."/>
            <person name="Shen B."/>
            <person name="Zhu C."/>
        </authorList>
    </citation>
    <scope>NUCLEOTIDE SEQUENCE [LARGE SCALE GENOMIC DNA]</scope>
</reference>
<proteinExistence type="predicted"/>
<keyword evidence="4" id="KW-1185">Reference proteome</keyword>
<organism evidence="2">
    <name type="scientific">Anopheles sinensis</name>
    <name type="common">Mosquito</name>
    <dbReference type="NCBI Taxonomy" id="74873"/>
    <lineage>
        <taxon>Eukaryota</taxon>
        <taxon>Metazoa</taxon>
        <taxon>Ecdysozoa</taxon>
        <taxon>Arthropoda</taxon>
        <taxon>Hexapoda</taxon>
        <taxon>Insecta</taxon>
        <taxon>Pterygota</taxon>
        <taxon>Neoptera</taxon>
        <taxon>Endopterygota</taxon>
        <taxon>Diptera</taxon>
        <taxon>Nematocera</taxon>
        <taxon>Culicoidea</taxon>
        <taxon>Culicidae</taxon>
        <taxon>Anophelinae</taxon>
        <taxon>Anopheles</taxon>
    </lineage>
</organism>